<dbReference type="Pfam" id="PF00394">
    <property type="entry name" value="Cu-oxidase"/>
    <property type="match status" value="1"/>
</dbReference>
<feature type="domain" description="Plastocyanin-like" evidence="4">
    <location>
        <begin position="39"/>
        <end position="151"/>
    </location>
</feature>
<name>A0AAP0GYQ7_9ASTR</name>
<dbReference type="Pfam" id="PF07732">
    <property type="entry name" value="Cu-oxidase_3"/>
    <property type="match status" value="1"/>
</dbReference>
<evidence type="ECO:0000256" key="1">
    <source>
        <dbReference type="ARBA" id="ARBA00010609"/>
    </source>
</evidence>
<dbReference type="Gene3D" id="2.60.40.420">
    <property type="entry name" value="Cupredoxins - blue copper proteins"/>
    <property type="match status" value="2"/>
</dbReference>
<protein>
    <recommendedName>
        <fullName evidence="7">Laccase</fullName>
    </recommendedName>
</protein>
<comment type="similarity">
    <text evidence="1">Belongs to the multicopper oxidase family.</text>
</comment>
<feature type="domain" description="Plastocyanin-like" evidence="3">
    <location>
        <begin position="167"/>
        <end position="301"/>
    </location>
</feature>
<dbReference type="Proteomes" id="UP001408789">
    <property type="component" value="Unassembled WGS sequence"/>
</dbReference>
<gene>
    <name evidence="5" type="ORF">SSX86_013834</name>
</gene>
<evidence type="ECO:0000313" key="5">
    <source>
        <dbReference type="EMBL" id="KAK9066511.1"/>
    </source>
</evidence>
<dbReference type="GO" id="GO:0005507">
    <property type="term" value="F:copper ion binding"/>
    <property type="evidence" value="ECO:0007669"/>
    <property type="project" value="InterPro"/>
</dbReference>
<dbReference type="EMBL" id="JBCNJP010000015">
    <property type="protein sequence ID" value="KAK9066511.1"/>
    <property type="molecule type" value="Genomic_DNA"/>
</dbReference>
<dbReference type="AlphaFoldDB" id="A0AAP0GYQ7"/>
<dbReference type="PANTHER" id="PTHR11709">
    <property type="entry name" value="MULTI-COPPER OXIDASE"/>
    <property type="match status" value="1"/>
</dbReference>
<dbReference type="GO" id="GO:0016491">
    <property type="term" value="F:oxidoreductase activity"/>
    <property type="evidence" value="ECO:0007669"/>
    <property type="project" value="TreeGrafter"/>
</dbReference>
<dbReference type="InterPro" id="IPR045087">
    <property type="entry name" value="Cu-oxidase_fam"/>
</dbReference>
<evidence type="ECO:0000256" key="2">
    <source>
        <dbReference type="SAM" id="SignalP"/>
    </source>
</evidence>
<dbReference type="InterPro" id="IPR011707">
    <property type="entry name" value="Cu-oxidase-like_N"/>
</dbReference>
<evidence type="ECO:0000313" key="6">
    <source>
        <dbReference type="Proteomes" id="UP001408789"/>
    </source>
</evidence>
<evidence type="ECO:0008006" key="7">
    <source>
        <dbReference type="Google" id="ProtNLM"/>
    </source>
</evidence>
<proteinExistence type="inferred from homology"/>
<dbReference type="InterPro" id="IPR001117">
    <property type="entry name" value="Cu-oxidase_2nd"/>
</dbReference>
<keyword evidence="6" id="KW-1185">Reference proteome</keyword>
<dbReference type="PANTHER" id="PTHR11709:SF218">
    <property type="entry name" value="L-ASCORBATE OXIDASE"/>
    <property type="match status" value="1"/>
</dbReference>
<accession>A0AAP0GYQ7</accession>
<evidence type="ECO:0000259" key="4">
    <source>
        <dbReference type="Pfam" id="PF07732"/>
    </source>
</evidence>
<organism evidence="5 6">
    <name type="scientific">Deinandra increscens subsp. villosa</name>
    <dbReference type="NCBI Taxonomy" id="3103831"/>
    <lineage>
        <taxon>Eukaryota</taxon>
        <taxon>Viridiplantae</taxon>
        <taxon>Streptophyta</taxon>
        <taxon>Embryophyta</taxon>
        <taxon>Tracheophyta</taxon>
        <taxon>Spermatophyta</taxon>
        <taxon>Magnoliopsida</taxon>
        <taxon>eudicotyledons</taxon>
        <taxon>Gunneridae</taxon>
        <taxon>Pentapetalae</taxon>
        <taxon>asterids</taxon>
        <taxon>campanulids</taxon>
        <taxon>Asterales</taxon>
        <taxon>Asteraceae</taxon>
        <taxon>Asteroideae</taxon>
        <taxon>Heliantheae alliance</taxon>
        <taxon>Madieae</taxon>
        <taxon>Madiinae</taxon>
        <taxon>Deinandra</taxon>
    </lineage>
</organism>
<dbReference type="InterPro" id="IPR008972">
    <property type="entry name" value="Cupredoxin"/>
</dbReference>
<keyword evidence="2" id="KW-0732">Signal</keyword>
<dbReference type="SUPFAM" id="SSF49503">
    <property type="entry name" value="Cupredoxins"/>
    <property type="match status" value="2"/>
</dbReference>
<reference evidence="5 6" key="1">
    <citation type="submission" date="2024-04" db="EMBL/GenBank/DDBJ databases">
        <title>The reference genome of an endangered Asteraceae, Deinandra increscens subsp. villosa, native to the Central Coast of California.</title>
        <authorList>
            <person name="Guilliams M."/>
            <person name="Hasenstab-Lehman K."/>
            <person name="Meyer R."/>
            <person name="Mcevoy S."/>
        </authorList>
    </citation>
    <scope>NUCLEOTIDE SEQUENCE [LARGE SCALE GENOMIC DNA]</scope>
    <source>
        <tissue evidence="5">Leaf</tissue>
    </source>
</reference>
<evidence type="ECO:0000259" key="3">
    <source>
        <dbReference type="Pfam" id="PF00394"/>
    </source>
</evidence>
<comment type="caution">
    <text evidence="5">The sequence shown here is derived from an EMBL/GenBank/DDBJ whole genome shotgun (WGS) entry which is preliminary data.</text>
</comment>
<feature type="signal peptide" evidence="2">
    <location>
        <begin position="1"/>
        <end position="30"/>
    </location>
</feature>
<feature type="chain" id="PRO_5042965848" description="Laccase" evidence="2">
    <location>
        <begin position="31"/>
        <end position="446"/>
    </location>
</feature>
<sequence length="446" mass="50130">MLMKMKNLPLICRILLLLSFFMSLNSVAEARIRHYRWEVKYEFKSPDCFRKLVITVNGRSPGPTILAQQGDTIVVDLKNSLLTEDFAIHWHGIRQIRTDPRADGTQGAQFCILPGETFRYEFVADKAGTYLYHAHHEMQREAGLYGLIRVALPAGEAEPFSYDYERSIMLSDWYNRKEPDDPRSLLIQGRAGLNCNNATNPECSPYAITVFPQKTYRIRIGSVTTSPALSFEIEDHVMTVVEVGGNYVKPFTVSNLFIYSGETYSVLVTANQDPSKNYWVVTKVMKRNNTTPDGLAIFNYYPNPLKSPPPTLPPSGPLWTAIEPLVKHCLAVKSPCGYISGAQFLDWVRKTRDSVRFNSKITCRMDLQSDVELRIEIEFVILNSIRLEIRTKSQISDRIQPIGDGSKVVGGAVDVVEVAADGLKMEELGGGASELVKRKRGRPAKA</sequence>